<dbReference type="RefSeq" id="WP_192027268.1">
    <property type="nucleotide sequence ID" value="NZ_JACYTN010000035.1"/>
</dbReference>
<reference evidence="1 2" key="1">
    <citation type="submission" date="2020-09" db="EMBL/GenBank/DDBJ databases">
        <title>Paenibacillus sp. CAU 1523 isolated from sand of Haeundae Beach.</title>
        <authorList>
            <person name="Kim W."/>
        </authorList>
    </citation>
    <scope>NUCLEOTIDE SEQUENCE [LARGE SCALE GENOMIC DNA]</scope>
    <source>
        <strain evidence="1 2">CAU 1523</strain>
    </source>
</reference>
<dbReference type="Proteomes" id="UP000634529">
    <property type="component" value="Unassembled WGS sequence"/>
</dbReference>
<comment type="caution">
    <text evidence="1">The sequence shown here is derived from an EMBL/GenBank/DDBJ whole genome shotgun (WGS) entry which is preliminary data.</text>
</comment>
<accession>A0ABR9B3Y1</accession>
<evidence type="ECO:0000313" key="1">
    <source>
        <dbReference type="EMBL" id="MBD8501055.1"/>
    </source>
</evidence>
<gene>
    <name evidence="1" type="ORF">IFO66_22540</name>
</gene>
<organism evidence="1 2">
    <name type="scientific">Paenibacillus arenosi</name>
    <dbReference type="NCBI Taxonomy" id="2774142"/>
    <lineage>
        <taxon>Bacteria</taxon>
        <taxon>Bacillati</taxon>
        <taxon>Bacillota</taxon>
        <taxon>Bacilli</taxon>
        <taxon>Bacillales</taxon>
        <taxon>Paenibacillaceae</taxon>
        <taxon>Paenibacillus</taxon>
    </lineage>
</organism>
<evidence type="ECO:0000313" key="2">
    <source>
        <dbReference type="Proteomes" id="UP000634529"/>
    </source>
</evidence>
<sequence>MRHSLQQLAIQYSQALTAGGLLKEQTNQLVDVDPIAVQSKREQPNHRR</sequence>
<dbReference type="EMBL" id="JACYTN010000035">
    <property type="protein sequence ID" value="MBD8501055.1"/>
    <property type="molecule type" value="Genomic_DNA"/>
</dbReference>
<name>A0ABR9B3Y1_9BACL</name>
<protein>
    <submittedName>
        <fullName evidence="1">Uncharacterized protein</fullName>
    </submittedName>
</protein>
<proteinExistence type="predicted"/>
<keyword evidence="2" id="KW-1185">Reference proteome</keyword>